<name>A0A6S6SW32_9BACT</name>
<dbReference type="InterPro" id="IPR001173">
    <property type="entry name" value="Glyco_trans_2-like"/>
</dbReference>
<evidence type="ECO:0000259" key="3">
    <source>
        <dbReference type="Pfam" id="PF00535"/>
    </source>
</evidence>
<dbReference type="Pfam" id="PF00535">
    <property type="entry name" value="Glycos_transf_2"/>
    <property type="match status" value="1"/>
</dbReference>
<dbReference type="CDD" id="cd00761">
    <property type="entry name" value="Glyco_tranf_GTA_type"/>
    <property type="match status" value="1"/>
</dbReference>
<accession>A0A6S6SW32</accession>
<feature type="domain" description="6-hydroxymethylpterin diphosphokinase MptE-like" evidence="4">
    <location>
        <begin position="397"/>
        <end position="551"/>
    </location>
</feature>
<gene>
    <name evidence="5" type="ORF">HELGO_WM321</name>
</gene>
<evidence type="ECO:0000313" key="5">
    <source>
        <dbReference type="EMBL" id="CAA6812760.1"/>
    </source>
</evidence>
<dbReference type="PANTHER" id="PTHR22916:SF51">
    <property type="entry name" value="GLYCOSYLTRANSFERASE EPSH-RELATED"/>
    <property type="match status" value="1"/>
</dbReference>
<keyword evidence="1" id="KW-0328">Glycosyltransferase</keyword>
<proteinExistence type="predicted"/>
<dbReference type="Gene3D" id="3.90.550.10">
    <property type="entry name" value="Spore Coat Polysaccharide Biosynthesis Protein SpsA, Chain A"/>
    <property type="match status" value="1"/>
</dbReference>
<dbReference type="PANTHER" id="PTHR22916">
    <property type="entry name" value="GLYCOSYLTRANSFERASE"/>
    <property type="match status" value="1"/>
</dbReference>
<dbReference type="Pfam" id="PF01973">
    <property type="entry name" value="MptE-like"/>
    <property type="match status" value="1"/>
</dbReference>
<dbReference type="GO" id="GO:0016758">
    <property type="term" value="F:hexosyltransferase activity"/>
    <property type="evidence" value="ECO:0007669"/>
    <property type="project" value="UniProtKB-ARBA"/>
</dbReference>
<protein>
    <submittedName>
        <fullName evidence="5">Uncharacterized protein</fullName>
    </submittedName>
</protein>
<feature type="domain" description="Glycosyltransferase 2-like" evidence="3">
    <location>
        <begin position="6"/>
        <end position="133"/>
    </location>
</feature>
<dbReference type="Gene3D" id="3.90.1480.10">
    <property type="entry name" value="Alpha-2,3-sialyltransferase"/>
    <property type="match status" value="1"/>
</dbReference>
<evidence type="ECO:0000256" key="1">
    <source>
        <dbReference type="ARBA" id="ARBA00022676"/>
    </source>
</evidence>
<dbReference type="InterPro" id="IPR029044">
    <property type="entry name" value="Nucleotide-diphossugar_trans"/>
</dbReference>
<evidence type="ECO:0000256" key="2">
    <source>
        <dbReference type="ARBA" id="ARBA00022679"/>
    </source>
</evidence>
<dbReference type="InterPro" id="IPR002826">
    <property type="entry name" value="MptE-like"/>
</dbReference>
<evidence type="ECO:0000259" key="4">
    <source>
        <dbReference type="Pfam" id="PF01973"/>
    </source>
</evidence>
<dbReference type="SUPFAM" id="SSF53448">
    <property type="entry name" value="Nucleotide-diphospho-sugar transferases"/>
    <property type="match status" value="1"/>
</dbReference>
<sequence length="631" mass="74368">MKPYISLIIPVYNVEQYLEKCLDSVVIQTLKNIEIITINDGSNDNSIKILEQYAKKDSRIKIIDQGNKGLSEARNSGIVNSEGEYLAFLDSDDYIDSIMLETMYNKAKNDKLDIVICGFSQVDTKGNILYQTVMKNEIFDNDYICSRMLSSKITSMACNKIFKKDLFIKNKLLYPKDLYHEDVAITYKLFIKSQKIGSVSENFYNWLQRKDSISKSITQKHIDDIFFIVRDTKRYLLQNNILDKNYLYYLRRYFHFTMGLFSRIEHSTLLDKEKTYLESIVRKNLLEDNILTESNIKMLLEYDNDLSKKCAKYYNEKFDKNLQIDSLDIINYKNRILELEKQVEELKKYKGSKKDMKKIIDKILPKKSNKRQVVKTILGNTIMPKLKKPTFTNKDKIELKQYHNMFQGERCFVIGNGPSLNKCDLSLLKDEYSFAVNGIFYKTREMGYRPNFYMVEDGHVVNDNIKEINKFDCEHRFFPYIYKNKIRKTKKTHFFNADLSFYNSKNPIAQFSTDFSEKAYAGQSVTMMQLQLAYYLGFTEVYLIGMDFSYDVPTSTEITGNTYESNEDDPNHFHPDYFGKGKKWHDPKLDRVLMNYEKCKEAFEEDGRKIYNATVGGKLELFERKDYDKLF</sequence>
<dbReference type="AlphaFoldDB" id="A0A6S6SW32"/>
<organism evidence="5">
    <name type="scientific">uncultured Sulfurovum sp</name>
    <dbReference type="NCBI Taxonomy" id="269237"/>
    <lineage>
        <taxon>Bacteria</taxon>
        <taxon>Pseudomonadati</taxon>
        <taxon>Campylobacterota</taxon>
        <taxon>Epsilonproteobacteria</taxon>
        <taxon>Campylobacterales</taxon>
        <taxon>Sulfurovaceae</taxon>
        <taxon>Sulfurovum</taxon>
        <taxon>environmental samples</taxon>
    </lineage>
</organism>
<dbReference type="EMBL" id="CACVAS010000058">
    <property type="protein sequence ID" value="CAA6812760.1"/>
    <property type="molecule type" value="Genomic_DNA"/>
</dbReference>
<keyword evidence="2" id="KW-0808">Transferase</keyword>
<reference evidence="5" key="1">
    <citation type="submission" date="2020-01" db="EMBL/GenBank/DDBJ databases">
        <authorList>
            <person name="Meier V. D."/>
            <person name="Meier V D."/>
        </authorList>
    </citation>
    <scope>NUCLEOTIDE SEQUENCE</scope>
    <source>
        <strain evidence="5">HLG_WM_MAG_01</strain>
    </source>
</reference>